<proteinExistence type="predicted"/>
<evidence type="ECO:0000313" key="2">
    <source>
        <dbReference type="Proteomes" id="UP000004386"/>
    </source>
</evidence>
<reference evidence="1 2" key="1">
    <citation type="submission" date="2009-05" db="EMBL/GenBank/DDBJ databases">
        <authorList>
            <person name="Setubal J.C."/>
            <person name="Boyle S."/>
            <person name="Crasta O.R."/>
            <person name="Gillespie J.J."/>
            <person name="Kenyon R.W."/>
            <person name="Lu J."/>
            <person name="Mane S."/>
            <person name="Nagrani S."/>
            <person name="Shallom J.M."/>
            <person name="Shallom S."/>
            <person name="Shukla M."/>
            <person name="Snyder E.E."/>
            <person name="Sobral B.W."/>
            <person name="Wattam A.R."/>
            <person name="Will R."/>
            <person name="Williams K."/>
            <person name="Yoo H."/>
            <person name="Munk C."/>
            <person name="Tapia R."/>
            <person name="Green L."/>
            <person name="Rogers Y."/>
            <person name="Detter J.C."/>
            <person name="Bruce D."/>
            <person name="Brettin T.S."/>
            <person name="Tsolis R."/>
        </authorList>
    </citation>
    <scope>NUCLEOTIDE SEQUENCE [LARGE SCALE GENOMIC DNA]</scope>
    <source>
        <strain evidence="1 2">LMG 3301</strain>
    </source>
</reference>
<comment type="caution">
    <text evidence="1">The sequence shown here is derived from an EMBL/GenBank/DDBJ whole genome shotgun (WGS) entry which is preliminary data.</text>
</comment>
<sequence length="45" mass="5216">MTLRLAQVVILGIGAGWRFQRANRYDAFLLRRGLGKVLNRNEGWE</sequence>
<dbReference type="Proteomes" id="UP000004386">
    <property type="component" value="Unassembled WGS sequence"/>
</dbReference>
<dbReference type="HOGENOM" id="CLU_3202730_0_0_5"/>
<gene>
    <name evidence="1" type="ORF">OINT_1001277</name>
</gene>
<organism evidence="1 2">
    <name type="scientific">Brucella intermedia LMG 3301</name>
    <dbReference type="NCBI Taxonomy" id="641118"/>
    <lineage>
        <taxon>Bacteria</taxon>
        <taxon>Pseudomonadati</taxon>
        <taxon>Pseudomonadota</taxon>
        <taxon>Alphaproteobacteria</taxon>
        <taxon>Hyphomicrobiales</taxon>
        <taxon>Brucellaceae</taxon>
        <taxon>Brucella/Ochrobactrum group</taxon>
        <taxon>Brucella</taxon>
    </lineage>
</organism>
<dbReference type="EMBL" id="ACQA01000001">
    <property type="protein sequence ID" value="EEQ95877.1"/>
    <property type="molecule type" value="Genomic_DNA"/>
</dbReference>
<name>C4WK46_9HYPH</name>
<protein>
    <submittedName>
        <fullName evidence="1">Uncharacterized protein</fullName>
    </submittedName>
</protein>
<dbReference type="AlphaFoldDB" id="C4WK46"/>
<accession>C4WK46</accession>
<evidence type="ECO:0000313" key="1">
    <source>
        <dbReference type="EMBL" id="EEQ95877.1"/>
    </source>
</evidence>